<keyword evidence="5" id="KW-0804">Transcription</keyword>
<feature type="region of interest" description="Disordered" evidence="7">
    <location>
        <begin position="311"/>
        <end position="333"/>
    </location>
</feature>
<dbReference type="PROSITE" id="PS00036">
    <property type="entry name" value="BZIP_BASIC"/>
    <property type="match status" value="1"/>
</dbReference>
<keyword evidence="6" id="KW-0539">Nucleus</keyword>
<feature type="domain" description="BZIP" evidence="8">
    <location>
        <begin position="314"/>
        <end position="377"/>
    </location>
</feature>
<dbReference type="CDD" id="cd14692">
    <property type="entry name" value="bZIP_ATF4"/>
    <property type="match status" value="1"/>
</dbReference>
<evidence type="ECO:0000256" key="6">
    <source>
        <dbReference type="ARBA" id="ARBA00023242"/>
    </source>
</evidence>
<dbReference type="InterPro" id="IPR004827">
    <property type="entry name" value="bZIP"/>
</dbReference>
<proteinExistence type="inferred from homology"/>
<comment type="subcellular location">
    <subcellularLocation>
        <location evidence="1">Nucleus</location>
    </subcellularLocation>
</comment>
<evidence type="ECO:0000256" key="3">
    <source>
        <dbReference type="ARBA" id="ARBA00023015"/>
    </source>
</evidence>
<evidence type="ECO:0000256" key="5">
    <source>
        <dbReference type="ARBA" id="ARBA00023163"/>
    </source>
</evidence>
<keyword evidence="3" id="KW-0805">Transcription regulation</keyword>
<evidence type="ECO:0000256" key="2">
    <source>
        <dbReference type="ARBA" id="ARBA00007163"/>
    </source>
</evidence>
<gene>
    <name evidence="10" type="primary">LOC106460154</name>
</gene>
<feature type="compositionally biased region" description="Basic and acidic residues" evidence="7">
    <location>
        <begin position="324"/>
        <end position="333"/>
    </location>
</feature>
<dbReference type="RefSeq" id="XP_013775295.1">
    <property type="nucleotide sequence ID" value="XM_013919841.2"/>
</dbReference>
<organism evidence="9 10">
    <name type="scientific">Limulus polyphemus</name>
    <name type="common">Atlantic horseshoe crab</name>
    <dbReference type="NCBI Taxonomy" id="6850"/>
    <lineage>
        <taxon>Eukaryota</taxon>
        <taxon>Metazoa</taxon>
        <taxon>Ecdysozoa</taxon>
        <taxon>Arthropoda</taxon>
        <taxon>Chelicerata</taxon>
        <taxon>Merostomata</taxon>
        <taxon>Xiphosura</taxon>
        <taxon>Limulidae</taxon>
        <taxon>Limulus</taxon>
    </lineage>
</organism>
<reference evidence="10" key="1">
    <citation type="submission" date="2025-08" db="UniProtKB">
        <authorList>
            <consortium name="RefSeq"/>
        </authorList>
    </citation>
    <scope>IDENTIFICATION</scope>
    <source>
        <tissue evidence="10">Muscle</tissue>
    </source>
</reference>
<keyword evidence="4" id="KW-0238">DNA-binding</keyword>
<dbReference type="SMART" id="SM00338">
    <property type="entry name" value="BRLZ"/>
    <property type="match status" value="1"/>
</dbReference>
<evidence type="ECO:0000313" key="10">
    <source>
        <dbReference type="RefSeq" id="XP_013775295.1"/>
    </source>
</evidence>
<evidence type="ECO:0000313" key="9">
    <source>
        <dbReference type="Proteomes" id="UP000694941"/>
    </source>
</evidence>
<dbReference type="InterPro" id="IPR046347">
    <property type="entry name" value="bZIP_sf"/>
</dbReference>
<feature type="region of interest" description="Disordered" evidence="7">
    <location>
        <begin position="184"/>
        <end position="206"/>
    </location>
</feature>
<evidence type="ECO:0000256" key="7">
    <source>
        <dbReference type="SAM" id="MobiDB-lite"/>
    </source>
</evidence>
<dbReference type="SUPFAM" id="SSF57959">
    <property type="entry name" value="Leucine zipper domain"/>
    <property type="match status" value="1"/>
</dbReference>
<dbReference type="PANTHER" id="PTHR13044:SF14">
    <property type="entry name" value="CRYPTOCEPHAL, ISOFORM A"/>
    <property type="match status" value="1"/>
</dbReference>
<evidence type="ECO:0000256" key="4">
    <source>
        <dbReference type="ARBA" id="ARBA00023125"/>
    </source>
</evidence>
<keyword evidence="9" id="KW-1185">Reference proteome</keyword>
<dbReference type="Proteomes" id="UP000694941">
    <property type="component" value="Unplaced"/>
</dbReference>
<dbReference type="Pfam" id="PF00170">
    <property type="entry name" value="bZIP_1"/>
    <property type="match status" value="1"/>
</dbReference>
<dbReference type="GeneID" id="106460154"/>
<evidence type="ECO:0000256" key="1">
    <source>
        <dbReference type="ARBA" id="ARBA00004123"/>
    </source>
</evidence>
<accession>A0ABM1B5L6</accession>
<dbReference type="PANTHER" id="PTHR13044">
    <property type="entry name" value="ACTIVATING TRANSCRIPTION FACTOR ATF 4/5"/>
    <property type="match status" value="1"/>
</dbReference>
<comment type="similarity">
    <text evidence="2">Belongs to the bZIP family.</text>
</comment>
<sequence>MEKFSFSETAGVWSLEQALFPDAMINVEESDFSDSDVLLKEVDSDFNKSTVSVPTNNQQSYPEIITEEQNVDDNDLQDWMDKNMDMSVLECLELQFDPLDDPLVKNGDPFALFTSLVDKTEIVNSNLNSSDDVIESFNSTKSINSSDTITGSANLYSEGIIGLSVNTCTPPESPVGKVPDISSVLGSVSNNGDTSPVVENSSDSSCEVSNNTKNSFASFQISSEDEAFSILESIISSSTDLPFDLKYSLETSVNSDASPVSNSDFVELENELSGDIEVKQSRITPYGTAPSALEKPSSRIKSVTGSVVKGTFSDKRKERKKRQNKEAATRYREKKRAESMVLVDEEASLKKQNQELKEKVQQLSNEISYLKGLMELFKARYLKK</sequence>
<name>A0ABM1B5L6_LIMPO</name>
<protein>
    <submittedName>
        <fullName evidence="10">Uncharacterized protein LOC106460154</fullName>
    </submittedName>
</protein>
<dbReference type="PROSITE" id="PS50217">
    <property type="entry name" value="BZIP"/>
    <property type="match status" value="1"/>
</dbReference>
<dbReference type="Gene3D" id="1.20.5.170">
    <property type="match status" value="1"/>
</dbReference>
<evidence type="ECO:0000259" key="8">
    <source>
        <dbReference type="PROSITE" id="PS50217"/>
    </source>
</evidence>